<protein>
    <recommendedName>
        <fullName evidence="5">Antitoxin</fullName>
    </recommendedName>
</protein>
<evidence type="ECO:0000313" key="3">
    <source>
        <dbReference type="EMBL" id="OEV34306.1"/>
    </source>
</evidence>
<dbReference type="EMBL" id="BMUB01000016">
    <property type="protein sequence ID" value="GGU94556.1"/>
    <property type="molecule type" value="Genomic_DNA"/>
</dbReference>
<proteinExistence type="predicted"/>
<accession>A0A8H9HYR9</accession>
<dbReference type="EMBL" id="JPRF03000050">
    <property type="protein sequence ID" value="OEV34306.1"/>
    <property type="molecule type" value="Genomic_DNA"/>
</dbReference>
<dbReference type="GeneID" id="97488517"/>
<dbReference type="Pfam" id="PF14013">
    <property type="entry name" value="MT0933_antitox"/>
    <property type="match status" value="1"/>
</dbReference>
<dbReference type="RefSeq" id="WP_030285315.1">
    <property type="nucleotide sequence ID" value="NZ_BMUB01000016.1"/>
</dbReference>
<sequence>MGLMDNLKGKAEELKEKAGELAGRHSDQIEQIVDRAGGAIDKATKGKYSERIEHGAGRAKDAVEDFAHKPKPGGEQGRAPQPPQAPRP</sequence>
<organism evidence="3 4">
    <name type="scientific">Kitasatospora aureofaciens</name>
    <name type="common">Streptomyces aureofaciens</name>
    <dbReference type="NCBI Taxonomy" id="1894"/>
    <lineage>
        <taxon>Bacteria</taxon>
        <taxon>Bacillati</taxon>
        <taxon>Actinomycetota</taxon>
        <taxon>Actinomycetes</taxon>
        <taxon>Kitasatosporales</taxon>
        <taxon>Streptomycetaceae</taxon>
        <taxon>Kitasatospora</taxon>
    </lineage>
</organism>
<dbReference type="AlphaFoldDB" id="A0A1E7N0U8"/>
<comment type="caution">
    <text evidence="3">The sequence shown here is derived from an EMBL/GenBank/DDBJ whole genome shotgun (WGS) entry which is preliminary data.</text>
</comment>
<dbReference type="KEGG" id="kau:B6264_05740"/>
<dbReference type="InterPro" id="IPR028037">
    <property type="entry name" value="Antitoxin_Rv0909/MT0933"/>
</dbReference>
<dbReference type="Proteomes" id="UP000037395">
    <property type="component" value="Unassembled WGS sequence"/>
</dbReference>
<dbReference type="Proteomes" id="UP000610124">
    <property type="component" value="Unassembled WGS sequence"/>
</dbReference>
<keyword evidence="4" id="KW-1185">Reference proteome</keyword>
<reference evidence="2" key="5">
    <citation type="submission" date="2020-09" db="EMBL/GenBank/DDBJ databases">
        <authorList>
            <person name="Sun Q."/>
            <person name="Ohkuma M."/>
        </authorList>
    </citation>
    <scope>NUCLEOTIDE SEQUENCE</scope>
    <source>
        <strain evidence="2">JCM 4434</strain>
    </source>
</reference>
<reference evidence="3" key="3">
    <citation type="submission" date="2016-08" db="EMBL/GenBank/DDBJ databases">
        <title>Sequencing, Assembly and Comparative Genomics of S. aureofaciens ATCC 10762.</title>
        <authorList>
            <person name="Gradnigo J.S."/>
            <person name="Johnson N."/>
            <person name="Somerville G.A."/>
        </authorList>
    </citation>
    <scope>NUCLEOTIDE SEQUENCE [LARGE SCALE GENOMIC DNA]</scope>
    <source>
        <strain evidence="3">ATCC 10762</strain>
    </source>
</reference>
<reference evidence="4" key="4">
    <citation type="submission" date="2016-08" db="EMBL/GenBank/DDBJ databases">
        <title>Sequencing, assembly and comparative genomics of S. aureofaciens ATCC 10762.</title>
        <authorList>
            <person name="Gradnigo J.S."/>
            <person name="Johnson N."/>
            <person name="Somerville G.A."/>
        </authorList>
    </citation>
    <scope>NUCLEOTIDE SEQUENCE [LARGE SCALE GENOMIC DNA]</scope>
    <source>
        <strain evidence="4">ATCC 10762 / DSM 40127 / CCM 3239 / JCM 4008 / LMG 5968 / NBRC 12843 / NCIMB 8234 / A-377</strain>
    </source>
</reference>
<reference evidence="2" key="1">
    <citation type="journal article" date="2014" name="Int. J. Syst. Evol. Microbiol.">
        <title>Complete genome sequence of Corynebacterium casei LMG S-19264T (=DSM 44701T), isolated from a smear-ripened cheese.</title>
        <authorList>
            <consortium name="US DOE Joint Genome Institute (JGI-PGF)"/>
            <person name="Walter F."/>
            <person name="Albersmeier A."/>
            <person name="Kalinowski J."/>
            <person name="Ruckert C."/>
        </authorList>
    </citation>
    <scope>NUCLEOTIDE SEQUENCE</scope>
    <source>
        <strain evidence="2">JCM 4434</strain>
    </source>
</reference>
<feature type="region of interest" description="Disordered" evidence="1">
    <location>
        <begin position="37"/>
        <end position="88"/>
    </location>
</feature>
<evidence type="ECO:0000313" key="2">
    <source>
        <dbReference type="EMBL" id="GGU94556.1"/>
    </source>
</evidence>
<reference evidence="3 4" key="2">
    <citation type="submission" date="2014-07" db="EMBL/GenBank/DDBJ databases">
        <authorList>
            <person name="Zhang J.E."/>
            <person name="Yang H."/>
            <person name="Guo J."/>
            <person name="Deng Z."/>
            <person name="Luo H."/>
            <person name="Luo M."/>
            <person name="Zhao B."/>
        </authorList>
    </citation>
    <scope>NUCLEOTIDE SEQUENCE [LARGE SCALE GENOMIC DNA]</scope>
    <source>
        <strain evidence="3">ATCC 10762</strain>
        <strain evidence="4">ATCC 10762 / DSM 40127 / CCM 3239 / JCM 4008 / LMG 5968 / NBRC 12843 / NCIMB 8234 / A-377</strain>
    </source>
</reference>
<evidence type="ECO:0008006" key="5">
    <source>
        <dbReference type="Google" id="ProtNLM"/>
    </source>
</evidence>
<dbReference type="OrthoDB" id="3402428at2"/>
<feature type="compositionally biased region" description="Basic and acidic residues" evidence="1">
    <location>
        <begin position="42"/>
        <end position="68"/>
    </location>
</feature>
<gene>
    <name evidence="2" type="ORF">GCM10010502_55450</name>
    <name evidence="3" type="ORF">HS99_0036640</name>
</gene>
<accession>A0A1E7N0U8</accession>
<evidence type="ECO:0000256" key="1">
    <source>
        <dbReference type="SAM" id="MobiDB-lite"/>
    </source>
</evidence>
<evidence type="ECO:0000313" key="4">
    <source>
        <dbReference type="Proteomes" id="UP000037395"/>
    </source>
</evidence>
<name>A0A1E7N0U8_KITAU</name>